<dbReference type="Gene3D" id="3.40.190.170">
    <property type="entry name" value="Bacterial extracellular solute-binding protein, family 7"/>
    <property type="match status" value="1"/>
</dbReference>
<gene>
    <name evidence="2" type="primary">dctP</name>
    <name evidence="2" type="ORF">ERS852385_01553</name>
</gene>
<dbReference type="PANTHER" id="PTHR33376">
    <property type="match status" value="1"/>
</dbReference>
<dbReference type="GO" id="GO:0030288">
    <property type="term" value="C:outer membrane-bounded periplasmic space"/>
    <property type="evidence" value="ECO:0007669"/>
    <property type="project" value="InterPro"/>
</dbReference>
<evidence type="ECO:0000313" key="3">
    <source>
        <dbReference type="Proteomes" id="UP000095546"/>
    </source>
</evidence>
<evidence type="ECO:0000256" key="1">
    <source>
        <dbReference type="ARBA" id="ARBA00022729"/>
    </source>
</evidence>
<accession>A0A174AEK6</accession>
<dbReference type="PROSITE" id="PS51257">
    <property type="entry name" value="PROKAR_LIPOPROTEIN"/>
    <property type="match status" value="1"/>
</dbReference>
<dbReference type="PIRSF" id="PIRSF006470">
    <property type="entry name" value="DctB"/>
    <property type="match status" value="1"/>
</dbReference>
<dbReference type="Pfam" id="PF03480">
    <property type="entry name" value="DctP"/>
    <property type="match status" value="1"/>
</dbReference>
<keyword evidence="1" id="KW-0732">Signal</keyword>
<dbReference type="InterPro" id="IPR018389">
    <property type="entry name" value="DctP_fam"/>
</dbReference>
<dbReference type="InterPro" id="IPR004682">
    <property type="entry name" value="TRAP_DctP"/>
</dbReference>
<name>A0A174AEK6_9FIRM</name>
<dbReference type="eggNOG" id="COG1638">
    <property type="taxonomic scope" value="Bacteria"/>
</dbReference>
<dbReference type="EMBL" id="CYYU01000010">
    <property type="protein sequence ID" value="CUN86329.1"/>
    <property type="molecule type" value="Genomic_DNA"/>
</dbReference>
<dbReference type="NCBIfam" id="TIGR00787">
    <property type="entry name" value="dctP"/>
    <property type="match status" value="1"/>
</dbReference>
<keyword evidence="3" id="KW-1185">Reference proteome</keyword>
<dbReference type="STRING" id="187979.ERS852385_01553"/>
<dbReference type="PANTHER" id="PTHR33376:SF15">
    <property type="entry name" value="BLL6794 PROTEIN"/>
    <property type="match status" value="1"/>
</dbReference>
<proteinExistence type="predicted"/>
<reference evidence="2 3" key="1">
    <citation type="submission" date="2015-09" db="EMBL/GenBank/DDBJ databases">
        <authorList>
            <consortium name="Pathogen Informatics"/>
        </authorList>
    </citation>
    <scope>NUCLEOTIDE SEQUENCE [LARGE SCALE GENOMIC DNA]</scope>
    <source>
        <strain evidence="2 3">2789STDY5608828</strain>
    </source>
</reference>
<protein>
    <submittedName>
        <fullName evidence="2">C4-dicarboxylate-binding periplasmic protein</fullName>
    </submittedName>
</protein>
<dbReference type="GO" id="GO:0055085">
    <property type="term" value="P:transmembrane transport"/>
    <property type="evidence" value="ECO:0007669"/>
    <property type="project" value="InterPro"/>
</dbReference>
<dbReference type="NCBIfam" id="NF037995">
    <property type="entry name" value="TRAP_S1"/>
    <property type="match status" value="1"/>
</dbReference>
<sequence>MRNWGKKGIICLLSIMVGCSLLLSGCGLGKMAREHQAAQGGPVELKLAYHLPQDHYLSQGMERFAQRVNERSNGSIKITTYPAGQLYTDKSMNDAIMTGGLDMGLNSTAMWTTVVPALNVLDVPFLLNSYEAVGRAIDGSLGRTLTSEMERKGVHPLIWVDYGYVQFCNNQRPLKEPEDFKGLQLRGYGQIPAETIKALGASPVTMSSSEVYMAMQRGTIDGQTSGTTAMYQRKIYEVAKYLTMTNHAYCEFVLAVNGSSWDRLTDDQKQLVEQCAKETRDELREQTRQEDRACMEKLRDAGMEVYEIPPEDIPKWQEATMPVRENFIRKMGDLGRQLVDQCLAANQ</sequence>
<evidence type="ECO:0000313" key="2">
    <source>
        <dbReference type="EMBL" id="CUN86329.1"/>
    </source>
</evidence>
<dbReference type="AlphaFoldDB" id="A0A174AEK6"/>
<dbReference type="Proteomes" id="UP000095546">
    <property type="component" value="Unassembled WGS sequence"/>
</dbReference>
<dbReference type="InterPro" id="IPR038404">
    <property type="entry name" value="TRAP_DctP_sf"/>
</dbReference>
<organism evidence="2 3">
    <name type="scientific">Mitsuokella jalaludinii</name>
    <dbReference type="NCBI Taxonomy" id="187979"/>
    <lineage>
        <taxon>Bacteria</taxon>
        <taxon>Bacillati</taxon>
        <taxon>Bacillota</taxon>
        <taxon>Negativicutes</taxon>
        <taxon>Selenomonadales</taxon>
        <taxon>Selenomonadaceae</taxon>
        <taxon>Mitsuokella</taxon>
    </lineage>
</organism>
<dbReference type="CDD" id="cd13680">
    <property type="entry name" value="PBP2_TRAP_SBP_like_4"/>
    <property type="match status" value="1"/>
</dbReference>